<evidence type="ECO:0000256" key="2">
    <source>
        <dbReference type="ARBA" id="ARBA00004742"/>
    </source>
</evidence>
<dbReference type="InterPro" id="IPR005130">
    <property type="entry name" value="Ser_deHydtase-like_asu"/>
</dbReference>
<keyword evidence="4 11" id="KW-0312">Gluconeogenesis</keyword>
<evidence type="ECO:0000256" key="4">
    <source>
        <dbReference type="ARBA" id="ARBA00022432"/>
    </source>
</evidence>
<proteinExistence type="inferred from homology"/>
<keyword evidence="5 11" id="KW-0004">4Fe-4S</keyword>
<evidence type="ECO:0000256" key="3">
    <source>
        <dbReference type="ARBA" id="ARBA00008636"/>
    </source>
</evidence>
<evidence type="ECO:0000256" key="7">
    <source>
        <dbReference type="ARBA" id="ARBA00023004"/>
    </source>
</evidence>
<dbReference type="GO" id="GO:0003941">
    <property type="term" value="F:L-serine ammonia-lyase activity"/>
    <property type="evidence" value="ECO:0007669"/>
    <property type="project" value="UniProtKB-EC"/>
</dbReference>
<evidence type="ECO:0000256" key="6">
    <source>
        <dbReference type="ARBA" id="ARBA00022723"/>
    </source>
</evidence>
<dbReference type="NCBIfam" id="TIGR00718">
    <property type="entry name" value="sda_alpha"/>
    <property type="match status" value="1"/>
</dbReference>
<dbReference type="PANTHER" id="PTHR30182:SF1">
    <property type="entry name" value="L-SERINE DEHYDRATASE 1"/>
    <property type="match status" value="1"/>
</dbReference>
<dbReference type="RefSeq" id="WP_371752929.1">
    <property type="nucleotide sequence ID" value="NZ_JAYJLD010000004.1"/>
</dbReference>
<evidence type="ECO:0000313" key="13">
    <source>
        <dbReference type="EMBL" id="MEB3100812.1"/>
    </source>
</evidence>
<comment type="pathway">
    <text evidence="2">Carbohydrate biosynthesis; gluconeogenesis.</text>
</comment>
<dbReference type="InterPro" id="IPR051318">
    <property type="entry name" value="Fe-S_L-Ser"/>
</dbReference>
<sequence>MFSNLHQLIGLANDRQVPISEIMIEREIHETGKPRSEIFDTMRSYLKIMGESVARGQTTKSLSPSGLTGGDAKRLADYYESRRTLLGKPGNVAISMALAVSETNASMGRIIATPTAGSAGILPGVLFSLKQRFGWDDEKLLYGVFTASAIGFVIANNASISGAGGGCQAEVGSATAMAAGAAVELAGGTPDEVGHAVGLALKNVLGLVCDPIAGLVEIPCIVRNGVHAVMALAAADMALAGIKSIIPPDEVVHTLNSIGNSMPKEWKETALGGLAATPTGQKIKAQLKKDPYSDKGGERET</sequence>
<evidence type="ECO:0000256" key="1">
    <source>
        <dbReference type="ARBA" id="ARBA00001966"/>
    </source>
</evidence>
<evidence type="ECO:0000256" key="11">
    <source>
        <dbReference type="RuleBase" id="RU366059"/>
    </source>
</evidence>
<comment type="caution">
    <text evidence="13">The sequence shown here is derived from an EMBL/GenBank/DDBJ whole genome shotgun (WGS) entry which is preliminary data.</text>
</comment>
<evidence type="ECO:0000313" key="14">
    <source>
        <dbReference type="Proteomes" id="UP001310386"/>
    </source>
</evidence>
<gene>
    <name evidence="13" type="primary">sdaAA</name>
    <name evidence="13" type="ORF">VF724_03970</name>
</gene>
<evidence type="ECO:0000256" key="5">
    <source>
        <dbReference type="ARBA" id="ARBA00022485"/>
    </source>
</evidence>
<dbReference type="InterPro" id="IPR004642">
    <property type="entry name" value="Ser_deHydtase_asu"/>
</dbReference>
<comment type="cofactor">
    <cofactor evidence="1 11">
        <name>[4Fe-4S] cluster</name>
        <dbReference type="ChEBI" id="CHEBI:49883"/>
    </cofactor>
</comment>
<keyword evidence="8 11" id="KW-0411">Iron-sulfur</keyword>
<name>A0ABU5ZE78_9BACL</name>
<dbReference type="EC" id="4.3.1.17" evidence="11"/>
<keyword evidence="9 11" id="KW-0456">Lyase</keyword>
<comment type="similarity">
    <text evidence="3 11">Belongs to the iron-sulfur dependent L-serine dehydratase family.</text>
</comment>
<evidence type="ECO:0000259" key="12">
    <source>
        <dbReference type="Pfam" id="PF03313"/>
    </source>
</evidence>
<feature type="domain" description="Serine dehydratase-like alpha subunit" evidence="12">
    <location>
        <begin position="15"/>
        <end position="275"/>
    </location>
</feature>
<dbReference type="Pfam" id="PF03313">
    <property type="entry name" value="SDH_alpha"/>
    <property type="match status" value="1"/>
</dbReference>
<keyword evidence="7 11" id="KW-0408">Iron</keyword>
<dbReference type="PANTHER" id="PTHR30182">
    <property type="entry name" value="L-SERINE DEHYDRATASE"/>
    <property type="match status" value="1"/>
</dbReference>
<evidence type="ECO:0000256" key="10">
    <source>
        <dbReference type="ARBA" id="ARBA00049406"/>
    </source>
</evidence>
<dbReference type="Proteomes" id="UP001310386">
    <property type="component" value="Unassembled WGS sequence"/>
</dbReference>
<keyword evidence="14" id="KW-1185">Reference proteome</keyword>
<reference evidence="13" key="1">
    <citation type="submission" date="2023-12" db="EMBL/GenBank/DDBJ databases">
        <title>Fervidustalea candida gen. nov., sp. nov., a novel member of the family Paenibacillaceae isolated from a geothermal area.</title>
        <authorList>
            <person name="Li W.-J."/>
            <person name="Jiao J.-Y."/>
            <person name="Chen Y."/>
        </authorList>
    </citation>
    <scope>NUCLEOTIDE SEQUENCE</scope>
    <source>
        <strain evidence="13">SYSU GA230002</strain>
    </source>
</reference>
<keyword evidence="6 11" id="KW-0479">Metal-binding</keyword>
<comment type="catalytic activity">
    <reaction evidence="10 11">
        <text>L-serine = pyruvate + NH4(+)</text>
        <dbReference type="Rhea" id="RHEA:19169"/>
        <dbReference type="ChEBI" id="CHEBI:15361"/>
        <dbReference type="ChEBI" id="CHEBI:28938"/>
        <dbReference type="ChEBI" id="CHEBI:33384"/>
        <dbReference type="EC" id="4.3.1.17"/>
    </reaction>
</comment>
<evidence type="ECO:0000256" key="8">
    <source>
        <dbReference type="ARBA" id="ARBA00023014"/>
    </source>
</evidence>
<organism evidence="13 14">
    <name type="scientific">Ferviditalea candida</name>
    <dbReference type="NCBI Taxonomy" id="3108399"/>
    <lineage>
        <taxon>Bacteria</taxon>
        <taxon>Bacillati</taxon>
        <taxon>Bacillota</taxon>
        <taxon>Bacilli</taxon>
        <taxon>Bacillales</taxon>
        <taxon>Paenibacillaceae</taxon>
        <taxon>Ferviditalea</taxon>
    </lineage>
</organism>
<protein>
    <recommendedName>
        <fullName evidence="11">L-serine dehydratase</fullName>
        <ecNumber evidence="11">4.3.1.17</ecNumber>
    </recommendedName>
</protein>
<evidence type="ECO:0000256" key="9">
    <source>
        <dbReference type="ARBA" id="ARBA00023239"/>
    </source>
</evidence>
<accession>A0ABU5ZE78</accession>
<dbReference type="EMBL" id="JAYJLD010000004">
    <property type="protein sequence ID" value="MEB3100812.1"/>
    <property type="molecule type" value="Genomic_DNA"/>
</dbReference>